<proteinExistence type="predicted"/>
<dbReference type="InterPro" id="IPR001810">
    <property type="entry name" value="F-box_dom"/>
</dbReference>
<evidence type="ECO:0000259" key="1">
    <source>
        <dbReference type="PROSITE" id="PS50181"/>
    </source>
</evidence>
<reference evidence="2 3" key="1">
    <citation type="submission" date="2016-07" db="EMBL/GenBank/DDBJ databases">
        <title>Pervasive Adenine N6-methylation of Active Genes in Fungi.</title>
        <authorList>
            <consortium name="DOE Joint Genome Institute"/>
            <person name="Mondo S.J."/>
            <person name="Dannebaum R.O."/>
            <person name="Kuo R.C."/>
            <person name="Labutti K."/>
            <person name="Haridas S."/>
            <person name="Kuo A."/>
            <person name="Salamov A."/>
            <person name="Ahrendt S.R."/>
            <person name="Lipzen A."/>
            <person name="Sullivan W."/>
            <person name="Andreopoulos W.B."/>
            <person name="Clum A."/>
            <person name="Lindquist E."/>
            <person name="Daum C."/>
            <person name="Ramamoorthy G.K."/>
            <person name="Gryganskyi A."/>
            <person name="Culley D."/>
            <person name="Magnuson J.K."/>
            <person name="James T.Y."/>
            <person name="O'Malley M.A."/>
            <person name="Stajich J.E."/>
            <person name="Spatafora J.W."/>
            <person name="Visel A."/>
            <person name="Grigoriev I.V."/>
        </authorList>
    </citation>
    <scope>NUCLEOTIDE SEQUENCE [LARGE SCALE GENOMIC DNA]</scope>
    <source>
        <strain evidence="2 3">NRRL 3301</strain>
    </source>
</reference>
<accession>A0A1X2GNG4</accession>
<evidence type="ECO:0000313" key="2">
    <source>
        <dbReference type="EMBL" id="ORX58003.1"/>
    </source>
</evidence>
<dbReference type="OrthoDB" id="4194555at2759"/>
<dbReference type="AlphaFoldDB" id="A0A1X2GNG4"/>
<evidence type="ECO:0000313" key="3">
    <source>
        <dbReference type="Proteomes" id="UP000242146"/>
    </source>
</evidence>
<protein>
    <recommendedName>
        <fullName evidence="1">F-box domain-containing protein</fullName>
    </recommendedName>
</protein>
<feature type="domain" description="F-box" evidence="1">
    <location>
        <begin position="7"/>
        <end position="52"/>
    </location>
</feature>
<sequence length="645" mass="72753">MSTCNMLPPILTAPREIMFKVTDYIGRDDLLILRLVCKHWDAMVCSIVFKTLTLKNDSGYNVTPWQSLIENLENPLHPSRSIGAFVQDIHIQTNCVTTDELFQLAQKCLYAKTMEIPFRTLQQLNKWLHGDAGVAKKKKRSKRRQENDLPAAPDLLQLFDRLFLETSLTTLSLPNTMNGAIFKTGILNHLAGLHHLNLGHGTHPPFLDCAFDLDLLTSLHDSCPQLESLTCGLSSAVGSKMDLKHIKEYPPFVWDKLEQLDIHVLGSPSSEDTFNGLEHTKMLAYLAATMPRLTSLAYVCCGQGETCSMTVQQQLDKHEEQLGPMRNWSNCFRSLAELRLCGWEFNIFAAHIVFVRSITSLHIEDCTVVALKPSDNRAAASWWLCQLALIPKLLSLYLAPPRPADWDTMNDFHVYICVQEILDTLPDLQTLKLENIILGWLSPGRDYLSTSALISMLVGSVDTCGPAHPLTSLALCSVMCLDTTLFEYISARCPQFDSLSLRATPMIKSSLPTTLHALSPSCNDGISLHERLNTLAEVSNNNHSIWLPMIHSTLSSLTIGHGRHRDQVRSLHFRRSFDMFGLCVAPSFAGSPNHSFTGYFMDSHEQPRRRDFSMFLHKGWHRRYCLVLCKSMKSDPFIYRHSLPC</sequence>
<dbReference type="EMBL" id="MCGT01000007">
    <property type="protein sequence ID" value="ORX58003.1"/>
    <property type="molecule type" value="Genomic_DNA"/>
</dbReference>
<dbReference type="Proteomes" id="UP000242146">
    <property type="component" value="Unassembled WGS sequence"/>
</dbReference>
<dbReference type="PROSITE" id="PS50181">
    <property type="entry name" value="FBOX"/>
    <property type="match status" value="1"/>
</dbReference>
<comment type="caution">
    <text evidence="2">The sequence shown here is derived from an EMBL/GenBank/DDBJ whole genome shotgun (WGS) entry which is preliminary data.</text>
</comment>
<gene>
    <name evidence="2" type="ORF">DM01DRAFT_1216743</name>
</gene>
<name>A0A1X2GNG4_9FUNG</name>
<organism evidence="2 3">
    <name type="scientific">Hesseltinella vesiculosa</name>
    <dbReference type="NCBI Taxonomy" id="101127"/>
    <lineage>
        <taxon>Eukaryota</taxon>
        <taxon>Fungi</taxon>
        <taxon>Fungi incertae sedis</taxon>
        <taxon>Mucoromycota</taxon>
        <taxon>Mucoromycotina</taxon>
        <taxon>Mucoromycetes</taxon>
        <taxon>Mucorales</taxon>
        <taxon>Cunninghamellaceae</taxon>
        <taxon>Hesseltinella</taxon>
    </lineage>
</organism>
<keyword evidence="3" id="KW-1185">Reference proteome</keyword>